<dbReference type="Proteomes" id="UP001063166">
    <property type="component" value="Unassembled WGS sequence"/>
</dbReference>
<feature type="region of interest" description="Disordered" evidence="1">
    <location>
        <begin position="456"/>
        <end position="521"/>
    </location>
</feature>
<evidence type="ECO:0000259" key="2">
    <source>
        <dbReference type="PROSITE" id="PS50142"/>
    </source>
</evidence>
<sequence length="796" mass="86321">MTSRQRRRRASLTAYLNSPTKWSSKEVALPSLPSADLRSALNSRKHTQGNNDVLEFIGDRVVNLACALMAAKAKQIPGEQAWLARRLSNNDTLGRIAYQLRLHRHARLDPTDRLAADSWTPARAHPPPKLFADLFESYVGALYTHHGWTFTHAWLRRVYTPVLAAAARDVFFSTDDHALPARWLAPNALPWRSSVQRAFEAFMDSRRERLRKGAEETLTSLPRVSVSGDAEATRVEIATQLLKLWICDIAQRVFPELKSATQGGAHFLSMVTRALMSDLTLGYLSALLSLSACLPPSDPDFLSSPSRPRRATSEIADSNVRIGTLKDPLAGPRVLKLNKGMRSETSMDMAYRAKLACVLKARIGAYCLQHPVQGRKWGRVWIAPLVQWVMDALLARDGGRMTRRWRPATNLQATPSKDAKPGQDKKDSQPKNLEDDGERTLNALLNAFNDLDVGTARRRSAGTSGVDSGVGSKSRPDAEAKKDAVGSKKIERCTVPPVSRPRSSSRSKPMGPHTIKIKLGARWTAAGDDGATDTQKEIDTAALDPYRLIDEGDAFPAPLASGTPSEAADRADAYLRRAQEPQDDTPWITDENEDSGTDMEFSSCGEDSGSDMEFSSCGEDSGSDMEFSSCAEESGSDMQFSTSEGESGSDMELSSSSDGEDVDKAGKGRAPEAGAEIAQTDASTEGDPLSEGVLQSLARLDLGPDSPPAASRETPIDDHEDEDPPSPCKSTSSRTPGPSASTADAESASSEVSTLGFLDTNIPVKFRKRKVTGPILLVKTSGESIDEKRGEAPTAE</sequence>
<feature type="compositionally biased region" description="Basic and acidic residues" evidence="1">
    <location>
        <begin position="417"/>
        <end position="434"/>
    </location>
</feature>
<dbReference type="Pfam" id="PF00636">
    <property type="entry name" value="Ribonuclease_3"/>
    <property type="match status" value="1"/>
</dbReference>
<evidence type="ECO:0000313" key="3">
    <source>
        <dbReference type="EMBL" id="GLB39883.1"/>
    </source>
</evidence>
<feature type="compositionally biased region" description="Low complexity" evidence="1">
    <location>
        <begin position="739"/>
        <end position="754"/>
    </location>
</feature>
<feature type="region of interest" description="Disordered" evidence="1">
    <location>
        <begin position="552"/>
        <end position="757"/>
    </location>
</feature>
<dbReference type="SUPFAM" id="SSF69065">
    <property type="entry name" value="RNase III domain-like"/>
    <property type="match status" value="1"/>
</dbReference>
<dbReference type="GO" id="GO:0006396">
    <property type="term" value="P:RNA processing"/>
    <property type="evidence" value="ECO:0007669"/>
    <property type="project" value="InterPro"/>
</dbReference>
<keyword evidence="4" id="KW-1185">Reference proteome</keyword>
<accession>A0A9P3PPW4</accession>
<dbReference type="CDD" id="cd00593">
    <property type="entry name" value="RIBOc"/>
    <property type="match status" value="1"/>
</dbReference>
<organism evidence="3 4">
    <name type="scientific">Lyophyllum shimeji</name>
    <name type="common">Hon-shimeji</name>
    <name type="synonym">Tricholoma shimeji</name>
    <dbReference type="NCBI Taxonomy" id="47721"/>
    <lineage>
        <taxon>Eukaryota</taxon>
        <taxon>Fungi</taxon>
        <taxon>Dikarya</taxon>
        <taxon>Basidiomycota</taxon>
        <taxon>Agaricomycotina</taxon>
        <taxon>Agaricomycetes</taxon>
        <taxon>Agaricomycetidae</taxon>
        <taxon>Agaricales</taxon>
        <taxon>Tricholomatineae</taxon>
        <taxon>Lyophyllaceae</taxon>
        <taxon>Lyophyllum</taxon>
    </lineage>
</organism>
<dbReference type="InterPro" id="IPR000999">
    <property type="entry name" value="RNase_III_dom"/>
</dbReference>
<dbReference type="Gene3D" id="1.10.1520.10">
    <property type="entry name" value="Ribonuclease III domain"/>
    <property type="match status" value="1"/>
</dbReference>
<dbReference type="EMBL" id="BRPK01000007">
    <property type="protein sequence ID" value="GLB39883.1"/>
    <property type="molecule type" value="Genomic_DNA"/>
</dbReference>
<protein>
    <recommendedName>
        <fullName evidence="2">RNase III domain-containing protein</fullName>
    </recommendedName>
</protein>
<dbReference type="GO" id="GO:0004525">
    <property type="term" value="F:ribonuclease III activity"/>
    <property type="evidence" value="ECO:0007669"/>
    <property type="project" value="InterPro"/>
</dbReference>
<dbReference type="AlphaFoldDB" id="A0A9P3PPW4"/>
<feature type="compositionally biased region" description="Low complexity" evidence="1">
    <location>
        <begin position="495"/>
        <end position="507"/>
    </location>
</feature>
<reference evidence="3" key="1">
    <citation type="submission" date="2022-07" db="EMBL/GenBank/DDBJ databases">
        <title>The genome of Lyophyllum shimeji provides insight into the initial evolution of ectomycorrhizal fungal genome.</title>
        <authorList>
            <person name="Kobayashi Y."/>
            <person name="Shibata T."/>
            <person name="Hirakawa H."/>
            <person name="Shigenobu S."/>
            <person name="Nishiyama T."/>
            <person name="Yamada A."/>
            <person name="Hasebe M."/>
            <person name="Kawaguchi M."/>
        </authorList>
    </citation>
    <scope>NUCLEOTIDE SEQUENCE</scope>
    <source>
        <strain evidence="3">AT787</strain>
    </source>
</reference>
<feature type="compositionally biased region" description="Basic and acidic residues" evidence="1">
    <location>
        <begin position="474"/>
        <end position="492"/>
    </location>
</feature>
<dbReference type="InterPro" id="IPR036389">
    <property type="entry name" value="RNase_III_sf"/>
</dbReference>
<gene>
    <name evidence="3" type="ORF">LshimejAT787_0703930</name>
</gene>
<evidence type="ECO:0000256" key="1">
    <source>
        <dbReference type="SAM" id="MobiDB-lite"/>
    </source>
</evidence>
<feature type="compositionally biased region" description="Polar residues" evidence="1">
    <location>
        <begin position="728"/>
        <end position="738"/>
    </location>
</feature>
<feature type="compositionally biased region" description="Basic and acidic residues" evidence="1">
    <location>
        <begin position="567"/>
        <end position="580"/>
    </location>
</feature>
<name>A0A9P3PPW4_LYOSH</name>
<dbReference type="SMART" id="SM00535">
    <property type="entry name" value="RIBOc"/>
    <property type="match status" value="1"/>
</dbReference>
<feature type="compositionally biased region" description="Low complexity" evidence="1">
    <location>
        <begin position="643"/>
        <end position="657"/>
    </location>
</feature>
<feature type="domain" description="RNase III" evidence="2">
    <location>
        <begin position="37"/>
        <end position="147"/>
    </location>
</feature>
<feature type="region of interest" description="Disordered" evidence="1">
    <location>
        <begin position="404"/>
        <end position="435"/>
    </location>
</feature>
<evidence type="ECO:0000313" key="4">
    <source>
        <dbReference type="Proteomes" id="UP001063166"/>
    </source>
</evidence>
<dbReference type="OrthoDB" id="2392202at2759"/>
<comment type="caution">
    <text evidence="3">The sequence shown here is derived from an EMBL/GenBank/DDBJ whole genome shotgun (WGS) entry which is preliminary data.</text>
</comment>
<dbReference type="PROSITE" id="PS50142">
    <property type="entry name" value="RNASE_3_2"/>
    <property type="match status" value="1"/>
</dbReference>
<proteinExistence type="predicted"/>